<dbReference type="Pfam" id="PF21403">
    <property type="entry name" value="OTU1_UBXL"/>
    <property type="match status" value="1"/>
</dbReference>
<keyword evidence="4" id="KW-0833">Ubl conjugation pathway</keyword>
<evidence type="ECO:0000256" key="1">
    <source>
        <dbReference type="ARBA" id="ARBA00000707"/>
    </source>
</evidence>
<dbReference type="AlphaFoldDB" id="A0A0G4F3P1"/>
<dbReference type="Gene3D" id="3.10.20.90">
    <property type="entry name" value="Phosphatidylinositol 3-kinase Catalytic Subunit, Chain A, domain 1"/>
    <property type="match status" value="1"/>
</dbReference>
<reference evidence="9 10" key="1">
    <citation type="submission" date="2014-11" db="EMBL/GenBank/DDBJ databases">
        <authorList>
            <person name="Zhu J."/>
            <person name="Qi W."/>
            <person name="Song R."/>
        </authorList>
    </citation>
    <scope>NUCLEOTIDE SEQUENCE [LARGE SCALE GENOMIC DNA]</scope>
</reference>
<feature type="region of interest" description="Disordered" evidence="7">
    <location>
        <begin position="79"/>
        <end position="130"/>
    </location>
</feature>
<organism evidence="9 10">
    <name type="scientific">Vitrella brassicaformis (strain CCMP3155)</name>
    <dbReference type="NCBI Taxonomy" id="1169540"/>
    <lineage>
        <taxon>Eukaryota</taxon>
        <taxon>Sar</taxon>
        <taxon>Alveolata</taxon>
        <taxon>Colpodellida</taxon>
        <taxon>Vitrellaceae</taxon>
        <taxon>Vitrella</taxon>
    </lineage>
</organism>
<evidence type="ECO:0000313" key="10">
    <source>
        <dbReference type="Proteomes" id="UP000041254"/>
    </source>
</evidence>
<dbReference type="Proteomes" id="UP000041254">
    <property type="component" value="Unassembled WGS sequence"/>
</dbReference>
<evidence type="ECO:0000256" key="7">
    <source>
        <dbReference type="SAM" id="MobiDB-lite"/>
    </source>
</evidence>
<dbReference type="EC" id="3.4.19.12" evidence="2"/>
<keyword evidence="10" id="KW-1185">Reference proteome</keyword>
<evidence type="ECO:0000256" key="3">
    <source>
        <dbReference type="ARBA" id="ARBA00022670"/>
    </source>
</evidence>
<evidence type="ECO:0000256" key="4">
    <source>
        <dbReference type="ARBA" id="ARBA00022786"/>
    </source>
</evidence>
<keyword evidence="5" id="KW-0378">Hydrolase</keyword>
<feature type="region of interest" description="Disordered" evidence="7">
    <location>
        <begin position="292"/>
        <end position="330"/>
    </location>
</feature>
<dbReference type="OMA" id="KAMEDPE"/>
<keyword evidence="3" id="KW-0645">Protease</keyword>
<feature type="compositionally biased region" description="Basic and acidic residues" evidence="7">
    <location>
        <begin position="292"/>
        <end position="307"/>
    </location>
</feature>
<dbReference type="EMBL" id="CDMY01000371">
    <property type="protein sequence ID" value="CEM06832.1"/>
    <property type="molecule type" value="Genomic_DNA"/>
</dbReference>
<sequence>MKLRLKSPSGTVDVIVDQEAGFDTLQDEVCKATGMEKGAFTILQGFPPKAMEDPEGEPLKNLFVDNDTLLVQKNDLKGQQAMSTAQPPKTMRASKGATSSNVRTLPSAGKSRGGGRVQAGARQDDPGQSGADWAEKLLTSMTKNSGQLNATDRELRGVFKNALNRRYDQLLGEQRYKAVMGRTYQLEMQPAAAGAAVQKFTVTFDNDGKQTRETYTAFPKVLIGSVLKAVWDSGEDEQRRNIRPVDMAQCNPLVFWNLVRLFDGDLDVGLASCLPGVDLSFLRHRERPLSAKALENKRQREEREARRSQKLKLADGGAIEFDEDDLDEDE</sequence>
<dbReference type="OrthoDB" id="333752at2759"/>
<dbReference type="InterPro" id="IPR048857">
    <property type="entry name" value="OTU1_Ubl"/>
</dbReference>
<evidence type="ECO:0000256" key="6">
    <source>
        <dbReference type="ARBA" id="ARBA00022807"/>
    </source>
</evidence>
<comment type="catalytic activity">
    <reaction evidence="1">
        <text>Thiol-dependent hydrolysis of ester, thioester, amide, peptide and isopeptide bonds formed by the C-terminal Gly of ubiquitin (a 76-residue protein attached to proteins as an intracellular targeting signal).</text>
        <dbReference type="EC" id="3.4.19.12"/>
    </reaction>
</comment>
<feature type="domain" description="OTU1 Ubl" evidence="8">
    <location>
        <begin position="1"/>
        <end position="50"/>
    </location>
</feature>
<evidence type="ECO:0000256" key="2">
    <source>
        <dbReference type="ARBA" id="ARBA00012759"/>
    </source>
</evidence>
<evidence type="ECO:0000256" key="5">
    <source>
        <dbReference type="ARBA" id="ARBA00022801"/>
    </source>
</evidence>
<accession>A0A0G4F3P1</accession>
<feature type="compositionally biased region" description="Acidic residues" evidence="7">
    <location>
        <begin position="320"/>
        <end position="330"/>
    </location>
</feature>
<gene>
    <name evidence="9" type="ORF">Vbra_8802</name>
</gene>
<proteinExistence type="predicted"/>
<dbReference type="InParanoid" id="A0A0G4F3P1"/>
<keyword evidence="6" id="KW-0788">Thiol protease</keyword>
<name>A0A0G4F3P1_VITBC</name>
<evidence type="ECO:0000313" key="9">
    <source>
        <dbReference type="EMBL" id="CEM06832.1"/>
    </source>
</evidence>
<dbReference type="VEuPathDB" id="CryptoDB:Vbra_8802"/>
<evidence type="ECO:0000259" key="8">
    <source>
        <dbReference type="Pfam" id="PF21403"/>
    </source>
</evidence>
<protein>
    <recommendedName>
        <fullName evidence="2">ubiquitinyl hydrolase 1</fullName>
        <ecNumber evidence="2">3.4.19.12</ecNumber>
    </recommendedName>
</protein>